<feature type="region of interest" description="Disordered" evidence="1">
    <location>
        <begin position="1"/>
        <end position="82"/>
    </location>
</feature>
<reference evidence="2" key="1">
    <citation type="submission" date="2020-02" db="EMBL/GenBank/DDBJ databases">
        <authorList>
            <person name="Meier V. D."/>
        </authorList>
    </citation>
    <scope>NUCLEOTIDE SEQUENCE</scope>
    <source>
        <strain evidence="2">AVDCRST_MAG08</strain>
    </source>
</reference>
<dbReference type="GO" id="GO:0004300">
    <property type="term" value="F:enoyl-CoA hydratase activity"/>
    <property type="evidence" value="ECO:0007669"/>
    <property type="project" value="UniProtKB-EC"/>
</dbReference>
<feature type="compositionally biased region" description="Basic residues" evidence="1">
    <location>
        <begin position="148"/>
        <end position="165"/>
    </location>
</feature>
<feature type="compositionally biased region" description="Basic residues" evidence="1">
    <location>
        <begin position="31"/>
        <end position="48"/>
    </location>
</feature>
<feature type="compositionally biased region" description="Basic and acidic residues" evidence="1">
    <location>
        <begin position="231"/>
        <end position="261"/>
    </location>
</feature>
<dbReference type="EMBL" id="CADCTG010000340">
    <property type="protein sequence ID" value="CAA9286814.1"/>
    <property type="molecule type" value="Genomic_DNA"/>
</dbReference>
<feature type="compositionally biased region" description="Basic residues" evidence="1">
    <location>
        <begin position="58"/>
        <end position="73"/>
    </location>
</feature>
<name>A0A6J4JSZ6_9PROT</name>
<proteinExistence type="predicted"/>
<feature type="non-terminal residue" evidence="2">
    <location>
        <position position="269"/>
    </location>
</feature>
<feature type="compositionally biased region" description="Basic and acidic residues" evidence="1">
    <location>
        <begin position="138"/>
        <end position="147"/>
    </location>
</feature>
<evidence type="ECO:0000256" key="1">
    <source>
        <dbReference type="SAM" id="MobiDB-lite"/>
    </source>
</evidence>
<feature type="region of interest" description="Disordered" evidence="1">
    <location>
        <begin position="138"/>
        <end position="269"/>
    </location>
</feature>
<sequence length="269" mass="29974">AARRPRRPIRNPPSHRAGRLRAAGHAQPPRARQRLHHAHGRRAARGVRRAGSGAGRISLRRPYRRGGARLLRRRGPEGARRHDRCRLLAPALPVRALLPLAARLPAAADRGGQRRRLRRRVGTGALLRLRLRLERGPVRADGGDARHHAGRRRHPEPAPRHRRAPRQGGDLHRPALLRRGRAELGSRQPPLPAGRGAGGRAGNGARHPRQRADLRPPSQEGHNQRPPNGPRQRDAVRDRGLLPVDPDRRPFGGDQRLRREAQASVQRAV</sequence>
<accession>A0A6J4JSZ6</accession>
<evidence type="ECO:0000313" key="2">
    <source>
        <dbReference type="EMBL" id="CAA9286814.1"/>
    </source>
</evidence>
<protein>
    <submittedName>
        <fullName evidence="2">Enoyl-CoA hydratase</fullName>
        <ecNumber evidence="2">4.2.1.17</ecNumber>
    </submittedName>
</protein>
<feature type="compositionally biased region" description="Low complexity" evidence="1">
    <location>
        <begin position="12"/>
        <end position="26"/>
    </location>
</feature>
<dbReference type="AlphaFoldDB" id="A0A6J4JSZ6"/>
<keyword evidence="2" id="KW-0456">Lyase</keyword>
<gene>
    <name evidence="2" type="ORF">AVDCRST_MAG08-4277</name>
</gene>
<feature type="non-terminal residue" evidence="2">
    <location>
        <position position="1"/>
    </location>
</feature>
<organism evidence="2">
    <name type="scientific">uncultured Acetobacteraceae bacterium</name>
    <dbReference type="NCBI Taxonomy" id="169975"/>
    <lineage>
        <taxon>Bacteria</taxon>
        <taxon>Pseudomonadati</taxon>
        <taxon>Pseudomonadota</taxon>
        <taxon>Alphaproteobacteria</taxon>
        <taxon>Acetobacterales</taxon>
        <taxon>Acetobacteraceae</taxon>
        <taxon>environmental samples</taxon>
    </lineage>
</organism>
<dbReference type="EC" id="4.2.1.17" evidence="2"/>